<dbReference type="InterPro" id="IPR036691">
    <property type="entry name" value="Endo/exonu/phosph_ase_sf"/>
</dbReference>
<sequence length="508" mass="58833">MYSKRIKGAINTISPSKDTSNSCDTSSSSNSSTNHNDGIVEGNPVSLETEPSDQGRNLNILVLQDNNTTSFILPSLNRELNIFLRREKIIYNNNNLECTDHSINFINFKIGFHNINGLALNPRKLADLLEWCHNNSFDFMGIAETNSNILNLQHYINNINADSSYEIQGSSKSINKIKGSGVALLVHSKWRRYHFDTIIFSPFLMVSKFGTKHRQLWIWVYYLPPTDQHTLQSFEQVMNNTTSDSHIIHIWMGYTNRHFDHSLDVHPSISDKKEDIPLCFHHLNLIDSFRFLNPEAKEFSWHQRSQDEALRIDTHPSDLTNYSQGAMEIVDKCWANIKEILISAAAHTLPLRKRTTLHPKLKPKDKLFDMKNLEKHTTKLSVFIYKICQYQATTPHDLMAFSRLKDKWDSQILLFNKDYADDWELQFDISFSPNSMDWLDKLKQVAHKRKKIEQKAYNSYQTNKITAAIEARFAIIQSDQTKWISSSLDRHKPNVIIDRLMVTTEDGL</sequence>
<organism evidence="2 3">
    <name type="scientific">Rhizophagus clarus</name>
    <dbReference type="NCBI Taxonomy" id="94130"/>
    <lineage>
        <taxon>Eukaryota</taxon>
        <taxon>Fungi</taxon>
        <taxon>Fungi incertae sedis</taxon>
        <taxon>Mucoromycota</taxon>
        <taxon>Glomeromycotina</taxon>
        <taxon>Glomeromycetes</taxon>
        <taxon>Glomerales</taxon>
        <taxon>Glomeraceae</taxon>
        <taxon>Rhizophagus</taxon>
    </lineage>
</organism>
<dbReference type="EMBL" id="BLAL01000183">
    <property type="protein sequence ID" value="GES89005.1"/>
    <property type="molecule type" value="Genomic_DNA"/>
</dbReference>
<dbReference type="Gene3D" id="3.60.10.10">
    <property type="entry name" value="Endonuclease/exonuclease/phosphatase"/>
    <property type="match status" value="1"/>
</dbReference>
<reference evidence="2" key="1">
    <citation type="submission" date="2019-10" db="EMBL/GenBank/DDBJ databases">
        <title>Conservation and host-specific expression of non-tandemly repeated heterogenous ribosome RNA gene in arbuscular mycorrhizal fungi.</title>
        <authorList>
            <person name="Maeda T."/>
            <person name="Kobayashi Y."/>
            <person name="Nakagawa T."/>
            <person name="Ezawa T."/>
            <person name="Yamaguchi K."/>
            <person name="Bino T."/>
            <person name="Nishimoto Y."/>
            <person name="Shigenobu S."/>
            <person name="Kawaguchi M."/>
        </authorList>
    </citation>
    <scope>NUCLEOTIDE SEQUENCE</scope>
    <source>
        <strain evidence="2">HR1</strain>
    </source>
</reference>
<comment type="caution">
    <text evidence="2">The sequence shown here is derived from an EMBL/GenBank/DDBJ whole genome shotgun (WGS) entry which is preliminary data.</text>
</comment>
<dbReference type="Proteomes" id="UP000615446">
    <property type="component" value="Unassembled WGS sequence"/>
</dbReference>
<gene>
    <name evidence="2" type="ORF">RCL2_001592700</name>
</gene>
<evidence type="ECO:0000256" key="1">
    <source>
        <dbReference type="SAM" id="MobiDB-lite"/>
    </source>
</evidence>
<feature type="region of interest" description="Disordered" evidence="1">
    <location>
        <begin position="1"/>
        <end position="52"/>
    </location>
</feature>
<evidence type="ECO:0008006" key="4">
    <source>
        <dbReference type="Google" id="ProtNLM"/>
    </source>
</evidence>
<proteinExistence type="predicted"/>
<dbReference type="SUPFAM" id="SSF56219">
    <property type="entry name" value="DNase I-like"/>
    <property type="match status" value="1"/>
</dbReference>
<evidence type="ECO:0000313" key="2">
    <source>
        <dbReference type="EMBL" id="GES89005.1"/>
    </source>
</evidence>
<dbReference type="AlphaFoldDB" id="A0A8H3LMV3"/>
<evidence type="ECO:0000313" key="3">
    <source>
        <dbReference type="Proteomes" id="UP000615446"/>
    </source>
</evidence>
<accession>A0A8H3LMV3</accession>
<name>A0A8H3LMV3_9GLOM</name>
<protein>
    <recommendedName>
        <fullName evidence="4">Endonuclease/exonuclease/phosphatase domain-containing protein</fullName>
    </recommendedName>
</protein>
<feature type="compositionally biased region" description="Low complexity" evidence="1">
    <location>
        <begin position="16"/>
        <end position="37"/>
    </location>
</feature>